<accession>A0ABU2F8I8</accession>
<dbReference type="EMBL" id="JAMQON010000001">
    <property type="protein sequence ID" value="MDS0258559.1"/>
    <property type="molecule type" value="Genomic_DNA"/>
</dbReference>
<protein>
    <submittedName>
        <fullName evidence="2">Uncharacterized protein</fullName>
    </submittedName>
</protein>
<feature type="region of interest" description="Disordered" evidence="1">
    <location>
        <begin position="186"/>
        <end position="206"/>
    </location>
</feature>
<proteinExistence type="predicted"/>
<gene>
    <name evidence="2" type="ORF">NDI56_03925</name>
</gene>
<reference evidence="2 3" key="1">
    <citation type="submission" date="2022-06" db="EMBL/GenBank/DDBJ databases">
        <title>Haloarcula sp. a new haloarchaeum isolate from saline soil.</title>
        <authorList>
            <person name="Strakova D."/>
            <person name="Galisteo C."/>
            <person name="Sanchez-Porro C."/>
            <person name="Ventosa A."/>
        </authorList>
    </citation>
    <scope>NUCLEOTIDE SEQUENCE [LARGE SCALE GENOMIC DNA]</scope>
    <source>
        <strain evidence="2 3">S1CR25-12</strain>
    </source>
</reference>
<dbReference type="RefSeq" id="WP_310918123.1">
    <property type="nucleotide sequence ID" value="NZ_JAMQON010000001.1"/>
</dbReference>
<evidence type="ECO:0000313" key="3">
    <source>
        <dbReference type="Proteomes" id="UP001259659"/>
    </source>
</evidence>
<keyword evidence="3" id="KW-1185">Reference proteome</keyword>
<name>A0ABU2F8I8_9EURY</name>
<organism evidence="2 3">
    <name type="scientific">Haloarcula saliterrae</name>
    <dbReference type="NCBI Taxonomy" id="2950534"/>
    <lineage>
        <taxon>Archaea</taxon>
        <taxon>Methanobacteriati</taxon>
        <taxon>Methanobacteriota</taxon>
        <taxon>Stenosarchaea group</taxon>
        <taxon>Halobacteria</taxon>
        <taxon>Halobacteriales</taxon>
        <taxon>Haloarculaceae</taxon>
        <taxon>Haloarcula</taxon>
    </lineage>
</organism>
<evidence type="ECO:0000256" key="1">
    <source>
        <dbReference type="SAM" id="MobiDB-lite"/>
    </source>
</evidence>
<dbReference type="Proteomes" id="UP001259659">
    <property type="component" value="Unassembled WGS sequence"/>
</dbReference>
<comment type="caution">
    <text evidence="2">The sequence shown here is derived from an EMBL/GenBank/DDBJ whole genome shotgun (WGS) entry which is preliminary data.</text>
</comment>
<sequence length="737" mass="80015">MTTIPPDELVVEVVNPESDHVWEVQPLDDAQYLPDVNDKPELRVPVSRSQESRWLDSVWEGAEPEMRAWQDGERLPIDELRKPETSTDKITLVGEGGQELDNPVETEVQNETVPDAVRTLLTDFTTYDYSVDGPPSGTEERLLQTLSGTDLQNALAQPLDDDQPLQFVDGGWETLQACWTTEGEDYDSGNEFRTSEQTPAEGVYSGGDSASLVRDSSVAGGPDFAEWDFTVGHTIAAENFGAAVRIDADDTNSAPAHKWTLEHPDGNSYLIDEVGAGVLGSTLTWDQIGDGAYNNLDGYEGPDLVPGDYTLRCEVTDSGGGTTYALYVDAVAPYNNLFSWLFDNSNDGSGGPLDGPQWYPDGIADVTSVAFEDASTAGNIDSGRIEATLSATDDGQAVGLSNDSGGTWSSGSNTATFSTSFSEASGTLRWRATLGRTDDPDRTTTPLQGTVPQRVTGGELNADVEDVAVLDFRRPTGSVLDILQRWAEYANAFFELRWDSATGTIRVEWTRPGQRDTQSTGGLSDFSVSKDLRTYGKVTIRSSFRTRQGEQLTADHGTALSLDEDDLVTGRESLIDASTSQEFVAGVDYDINYADGEITTLANGAISDGQSLVISYQWVAQGSYEADGYDPAVDRALPPKKLNSVTSDRECEQAALVIQQDLDEPLIEATVTLSRLDAGRSLISELDVDELPTERPLEIKQLDRTAEKIVLQLGSRDTISEALQNLDRRLGATQERA</sequence>
<evidence type="ECO:0000313" key="2">
    <source>
        <dbReference type="EMBL" id="MDS0258559.1"/>
    </source>
</evidence>
<feature type="region of interest" description="Disordered" evidence="1">
    <location>
        <begin position="435"/>
        <end position="454"/>
    </location>
</feature>